<dbReference type="PROSITE" id="PS51257">
    <property type="entry name" value="PROKAR_LIPOPROTEIN"/>
    <property type="match status" value="1"/>
</dbReference>
<evidence type="ECO:0000256" key="2">
    <source>
        <dbReference type="ARBA" id="ARBA00022729"/>
    </source>
</evidence>
<dbReference type="Gene3D" id="3.40.50.2300">
    <property type="match status" value="2"/>
</dbReference>
<dbReference type="SUPFAM" id="SSF53822">
    <property type="entry name" value="Periplasmic binding protein-like I"/>
    <property type="match status" value="1"/>
</dbReference>
<dbReference type="Proteomes" id="UP000277811">
    <property type="component" value="Unassembled WGS sequence"/>
</dbReference>
<dbReference type="AlphaFoldDB" id="A0A498R9F7"/>
<dbReference type="InterPro" id="IPR025997">
    <property type="entry name" value="SBP_2_dom"/>
</dbReference>
<comment type="subcellular location">
    <subcellularLocation>
        <location evidence="1">Cell envelope</location>
    </subcellularLocation>
</comment>
<feature type="signal peptide" evidence="3">
    <location>
        <begin position="1"/>
        <end position="22"/>
    </location>
</feature>
<dbReference type="Pfam" id="PF13407">
    <property type="entry name" value="Peripla_BP_4"/>
    <property type="match status" value="1"/>
</dbReference>
<protein>
    <recommendedName>
        <fullName evidence="4">Periplasmic binding protein domain-containing protein</fullName>
    </recommendedName>
</protein>
<proteinExistence type="predicted"/>
<dbReference type="CDD" id="cd19992">
    <property type="entry name" value="PBP1_ABC_xylose_binding-like"/>
    <property type="match status" value="1"/>
</dbReference>
<sequence length="347" mass="37197">MKKALKVFSLVVALAFAVTLFAGCGSSGDKKAEAPKEKKIVIGLSLPTQREERWVRDRDAMVAEAKKLGIDLEVQISDNDSAKQESQAENLITKGVQVLIVAPNDSKAAANIVEKAHAAKIPVISYDRLILGTDVDLYMSFDNEKVGELQGKWLTDHVKKGNLIVLSGDPGDNNATLFKKGAMQIIQPLVDKGDLKIVTDQPCKDWQPSEAMKHAEDALTANHNDIQGVLAPNDNTAGGVIQALAAQGLAGKVPITGQDSDLAAAQRIVQGTQGMTIFKDTRELGKAAIDAAVKMAKGEKPDANNKVNNGKMDVPSILLPPVAVDKSNIDKVLIDSGYLKKEDVYKK</sequence>
<feature type="domain" description="Periplasmic binding protein" evidence="4">
    <location>
        <begin position="42"/>
        <end position="300"/>
    </location>
</feature>
<name>A0A498R9F7_9FIRM</name>
<evidence type="ECO:0000256" key="3">
    <source>
        <dbReference type="SAM" id="SignalP"/>
    </source>
</evidence>
<dbReference type="GO" id="GO:0030288">
    <property type="term" value="C:outer membrane-bounded periplasmic space"/>
    <property type="evidence" value="ECO:0007669"/>
    <property type="project" value="TreeGrafter"/>
</dbReference>
<evidence type="ECO:0000313" key="5">
    <source>
        <dbReference type="EMBL" id="VBB06902.1"/>
    </source>
</evidence>
<organism evidence="5 6">
    <name type="scientific">Lucifera butyrica</name>
    <dbReference type="NCBI Taxonomy" id="1351585"/>
    <lineage>
        <taxon>Bacteria</taxon>
        <taxon>Bacillati</taxon>
        <taxon>Bacillota</taxon>
        <taxon>Negativicutes</taxon>
        <taxon>Veillonellales</taxon>
        <taxon>Veillonellaceae</taxon>
        <taxon>Lucifera</taxon>
    </lineage>
</organism>
<feature type="chain" id="PRO_5039516935" description="Periplasmic binding protein domain-containing protein" evidence="3">
    <location>
        <begin position="23"/>
        <end position="347"/>
    </location>
</feature>
<evidence type="ECO:0000256" key="1">
    <source>
        <dbReference type="ARBA" id="ARBA00004196"/>
    </source>
</evidence>
<dbReference type="EMBL" id="UPPP01000069">
    <property type="protein sequence ID" value="VBB06902.1"/>
    <property type="molecule type" value="Genomic_DNA"/>
</dbReference>
<dbReference type="GO" id="GO:0030246">
    <property type="term" value="F:carbohydrate binding"/>
    <property type="evidence" value="ECO:0007669"/>
    <property type="project" value="TreeGrafter"/>
</dbReference>
<evidence type="ECO:0000313" key="6">
    <source>
        <dbReference type="Proteomes" id="UP000277811"/>
    </source>
</evidence>
<dbReference type="InterPro" id="IPR050555">
    <property type="entry name" value="Bact_Solute-Bind_Prot2"/>
</dbReference>
<accession>A0A498R9F7</accession>
<dbReference type="OrthoDB" id="9769193at2"/>
<dbReference type="PANTHER" id="PTHR30036:SF1">
    <property type="entry name" value="D-XYLOSE-BINDING PERIPLASMIC PROTEIN"/>
    <property type="match status" value="1"/>
</dbReference>
<dbReference type="RefSeq" id="WP_122627852.1">
    <property type="nucleotide sequence ID" value="NZ_UPPP01000069.1"/>
</dbReference>
<dbReference type="PANTHER" id="PTHR30036">
    <property type="entry name" value="D-XYLOSE-BINDING PERIPLASMIC PROTEIN"/>
    <property type="match status" value="1"/>
</dbReference>
<keyword evidence="2 3" id="KW-0732">Signal</keyword>
<dbReference type="InterPro" id="IPR028082">
    <property type="entry name" value="Peripla_BP_I"/>
</dbReference>
<evidence type="ECO:0000259" key="4">
    <source>
        <dbReference type="Pfam" id="PF13407"/>
    </source>
</evidence>
<keyword evidence="6" id="KW-1185">Reference proteome</keyword>
<reference evidence="5 6" key="1">
    <citation type="submission" date="2018-06" db="EMBL/GenBank/DDBJ databases">
        <authorList>
            <person name="Strepis N."/>
        </authorList>
    </citation>
    <scope>NUCLEOTIDE SEQUENCE [LARGE SCALE GENOMIC DNA]</scope>
    <source>
        <strain evidence="5">LUCI</strain>
    </source>
</reference>
<gene>
    <name evidence="5" type="ORF">LUCI_2142</name>
</gene>